<dbReference type="GO" id="GO:0034941">
    <property type="term" value="F:pyrrole-2-carboxylate decarboxylase activity"/>
    <property type="evidence" value="ECO:0007669"/>
    <property type="project" value="UniProtKB-EC"/>
</dbReference>
<keyword evidence="1" id="KW-0285">Flavoprotein</keyword>
<dbReference type="EMBL" id="CCSB01000002">
    <property type="protein sequence ID" value="CDZ77775.1"/>
    <property type="molecule type" value="Genomic_DNA"/>
</dbReference>
<dbReference type="eggNOG" id="COG0043">
    <property type="taxonomic scope" value="Bacteria"/>
</dbReference>
<dbReference type="InterPro" id="IPR048304">
    <property type="entry name" value="UbiD_Rift_dom"/>
</dbReference>
<dbReference type="Proteomes" id="UP000044071">
    <property type="component" value="Unassembled WGS sequence"/>
</dbReference>
<keyword evidence="1" id="KW-0210">Decarboxylase</keyword>
<keyword evidence="1" id="KW-0288">FMN</keyword>
<organism evidence="5 6">
    <name type="scientific">Legionella massiliensis</name>
    <dbReference type="NCBI Taxonomy" id="1034943"/>
    <lineage>
        <taxon>Bacteria</taxon>
        <taxon>Pseudomonadati</taxon>
        <taxon>Pseudomonadota</taxon>
        <taxon>Gammaproteobacteria</taxon>
        <taxon>Legionellales</taxon>
        <taxon>Legionellaceae</taxon>
        <taxon>Legionella</taxon>
    </lineage>
</organism>
<accession>A0A078KTG6</accession>
<keyword evidence="1" id="KW-0058">Aromatic hydrocarbons catabolism</keyword>
<dbReference type="GO" id="GO:0046872">
    <property type="term" value="F:metal ion binding"/>
    <property type="evidence" value="ECO:0007669"/>
    <property type="project" value="UniProtKB-KW"/>
</dbReference>
<feature type="domain" description="3-octaprenyl-4-hydroxybenzoate carboxy-lyase-like N-terminal" evidence="3">
    <location>
        <begin position="11"/>
        <end position="97"/>
    </location>
</feature>
<dbReference type="InterPro" id="IPR002830">
    <property type="entry name" value="UbiD"/>
</dbReference>
<feature type="active site" description="Proton donor" evidence="1">
    <location>
        <position position="278"/>
    </location>
</feature>
<feature type="binding site" evidence="1">
    <location>
        <position position="229"/>
    </location>
    <ligand>
        <name>prenylated FMN</name>
        <dbReference type="ChEBI" id="CHEBI:87746"/>
    </ligand>
</feature>
<comment type="subunit">
    <text evidence="1">Homodimer.</text>
</comment>
<dbReference type="AlphaFoldDB" id="A0A078KTG6"/>
<feature type="binding site" evidence="1">
    <location>
        <position position="221"/>
    </location>
    <ligand>
        <name>K(+)</name>
        <dbReference type="ChEBI" id="CHEBI:29103"/>
    </ligand>
</feature>
<dbReference type="Pfam" id="PF20696">
    <property type="entry name" value="UbiD_C"/>
    <property type="match status" value="1"/>
</dbReference>
<feature type="binding site" evidence="1">
    <location>
        <position position="229"/>
    </location>
    <ligand>
        <name>K(+)</name>
        <dbReference type="ChEBI" id="CHEBI:29103"/>
    </ligand>
</feature>
<reference evidence="5 6" key="1">
    <citation type="submission" date="2014-06" db="EMBL/GenBank/DDBJ databases">
        <authorList>
            <person name="Urmite Genomes Urmite Genomes"/>
        </authorList>
    </citation>
    <scope>NUCLEOTIDE SEQUENCE [LARGE SCALE GENOMIC DNA]</scope>
</reference>
<dbReference type="PANTHER" id="PTHR30108:SF17">
    <property type="entry name" value="FERULIC ACID DECARBOXYLASE 1"/>
    <property type="match status" value="1"/>
</dbReference>
<keyword evidence="6" id="KW-1185">Reference proteome</keyword>
<keyword evidence="1" id="KW-0464">Manganese</keyword>
<dbReference type="InterPro" id="IPR032903">
    <property type="entry name" value="FDC-like"/>
</dbReference>
<evidence type="ECO:0000259" key="2">
    <source>
        <dbReference type="Pfam" id="PF01977"/>
    </source>
</evidence>
<name>A0A078KTG6_9GAMM</name>
<dbReference type="EC" id="4.1.1.93" evidence="1"/>
<dbReference type="Gene3D" id="3.40.1670.10">
    <property type="entry name" value="UbiD C-terminal domain-like"/>
    <property type="match status" value="1"/>
</dbReference>
<dbReference type="GO" id="GO:0033494">
    <property type="term" value="P:ferulate metabolic process"/>
    <property type="evidence" value="ECO:0007669"/>
    <property type="project" value="TreeGrafter"/>
</dbReference>
<dbReference type="HAMAP" id="MF_01983">
    <property type="entry name" value="UbiD_FDC"/>
    <property type="match status" value="1"/>
</dbReference>
<evidence type="ECO:0000256" key="1">
    <source>
        <dbReference type="HAMAP-Rule" id="MF_01983"/>
    </source>
</evidence>
<comment type="function">
    <text evidence="1">Catalyzes the prenyl-FMN-dependent decarboxylation of pyrrole-2-carboxylate (P2C). Can also catalyze the carboxylation of pyrrole in the presence of elevated concentrations of CO(2) or bicarbonate.</text>
</comment>
<dbReference type="Pfam" id="PF01977">
    <property type="entry name" value="UbiD"/>
    <property type="match status" value="1"/>
</dbReference>
<comment type="caution">
    <text evidence="1">Lacks conserved residue(s) required for the propagation of feature annotation.</text>
</comment>
<dbReference type="NCBIfam" id="TIGR00148">
    <property type="entry name" value="UbiD family decarboxylase"/>
    <property type="match status" value="1"/>
</dbReference>
<evidence type="ECO:0000313" key="6">
    <source>
        <dbReference type="Proteomes" id="UP000044071"/>
    </source>
</evidence>
<feature type="domain" description="3-octaprenyl-4-hydroxybenzoate carboxy-lyase-like C-terminal" evidence="4">
    <location>
        <begin position="320"/>
        <end position="446"/>
    </location>
</feature>
<proteinExistence type="inferred from homology"/>
<comment type="cofactor">
    <cofactor evidence="1">
        <name>K(+)</name>
        <dbReference type="ChEBI" id="CHEBI:29103"/>
    </cofactor>
    <text evidence="1">Binds 1 K(+) per subunit.</text>
</comment>
<dbReference type="GO" id="GO:0046281">
    <property type="term" value="P:cinnamic acid catabolic process"/>
    <property type="evidence" value="ECO:0007669"/>
    <property type="project" value="TreeGrafter"/>
</dbReference>
<dbReference type="InterPro" id="IPR049383">
    <property type="entry name" value="UbiD-like_N"/>
</dbReference>
<keyword evidence="1" id="KW-0479">Metal-binding</keyword>
<dbReference type="GO" id="GO:0005737">
    <property type="term" value="C:cytoplasm"/>
    <property type="evidence" value="ECO:0007669"/>
    <property type="project" value="TreeGrafter"/>
</dbReference>
<keyword evidence="1 5" id="KW-0456">Lyase</keyword>
<dbReference type="SUPFAM" id="SSF50475">
    <property type="entry name" value="FMN-binding split barrel"/>
    <property type="match status" value="1"/>
</dbReference>
<evidence type="ECO:0000259" key="3">
    <source>
        <dbReference type="Pfam" id="PF20695"/>
    </source>
</evidence>
<dbReference type="InterPro" id="IPR049381">
    <property type="entry name" value="UbiD-like_C"/>
</dbReference>
<feature type="binding site" evidence="1">
    <location>
        <position position="187"/>
    </location>
    <ligand>
        <name>prenylated FMN</name>
        <dbReference type="ChEBI" id="CHEBI:87746"/>
    </ligand>
</feature>
<comment type="cofactor">
    <cofactor evidence="1">
        <name>Mn(2+)</name>
        <dbReference type="ChEBI" id="CHEBI:29035"/>
    </cofactor>
    <text evidence="1">Binds 1 Mn(2+) per subunit.</text>
</comment>
<evidence type="ECO:0000259" key="4">
    <source>
        <dbReference type="Pfam" id="PF20696"/>
    </source>
</evidence>
<feature type="binding site" evidence="1">
    <location>
        <position position="229"/>
    </location>
    <ligand>
        <name>Mn(2+)</name>
        <dbReference type="ChEBI" id="CHEBI:29035"/>
    </ligand>
</feature>
<sequence length="499" mass="55406">MNHLDDLRDYISALKALNEIQEIDVEVDPYLEIGGIIRRSYDLRAPAPLFNNIKDNKHGIRILGAPVAASNKPKMLMSRVAVSLGLEPQTSAQEIIKVLADLPKCKQIPPITVPSGPCKENILIDEAVDLSVIPTPQLNLNDGGPYISTLGTIVCATPDGSWINWAIARVMYFGEKNRLVANVVPGQDTNKIRDMWTAIGKPMPFALFQGGAPIIPFVSGMGIPERVNERDVIGGYLKKPLELVKCETVDLEVPANAEIVIEGSFSLDELVTEGPMGEFSGSICLAGKNKNPVLNISAMSYRNNAILPVVVGGYPIEENHTVWALGIAAKIYSDLKDAKVPVTSCFIPFESAVHWLVITIDRNYIWQQKKAGTYKSADIIEQIKEVIFKTKPGIWMAKTLVIADDIDPSNINDVVWAFATRCNPDNQLIFPNESLPMPLVTFLSKEEKEELKCTKTIYNCLRPDNWTQEEIPAPAKFESNWPEDLRNKILANWHLYGYK</sequence>
<gene>
    <name evidence="5" type="primary">ubiD_3</name>
    <name evidence="5" type="ORF">BN59_02065</name>
</gene>
<feature type="binding site" evidence="1">
    <location>
        <position position="165"/>
    </location>
    <ligand>
        <name>K(+)</name>
        <dbReference type="ChEBI" id="CHEBI:29103"/>
    </ligand>
</feature>
<comment type="catalytic activity">
    <reaction evidence="1">
        <text>pyrrole-2-carboxylate + H(+) = 1H-pyrrole + CO2</text>
        <dbReference type="Rhea" id="RHEA:31375"/>
        <dbReference type="ChEBI" id="CHEBI:15378"/>
        <dbReference type="ChEBI" id="CHEBI:16526"/>
        <dbReference type="ChEBI" id="CHEBI:19203"/>
        <dbReference type="ChEBI" id="CHEBI:27660"/>
        <dbReference type="EC" id="4.1.1.93"/>
    </reaction>
</comment>
<dbReference type="STRING" id="1034943.BN59_02065"/>
<comment type="catalytic activity">
    <reaction evidence="1">
        <text>pyrrole-2-carboxylate + H2O = 1H-pyrrole + hydrogencarbonate</text>
        <dbReference type="Rhea" id="RHEA:31379"/>
        <dbReference type="ChEBI" id="CHEBI:15377"/>
        <dbReference type="ChEBI" id="CHEBI:17544"/>
        <dbReference type="ChEBI" id="CHEBI:19203"/>
        <dbReference type="ChEBI" id="CHEBI:27660"/>
        <dbReference type="EC" id="4.1.1.93"/>
    </reaction>
</comment>
<comment type="cofactor">
    <cofactor evidence="1">
        <name>prenylated FMN</name>
        <dbReference type="ChEBI" id="CHEBI:87746"/>
    </cofactor>
    <text evidence="1">Binds 1 prenylated FMN per subunit.</text>
</comment>
<feature type="binding site" evidence="1">
    <location>
        <position position="169"/>
    </location>
    <ligand>
        <name>prenylated FMN</name>
        <dbReference type="ChEBI" id="CHEBI:87746"/>
    </ligand>
</feature>
<dbReference type="PANTHER" id="PTHR30108">
    <property type="entry name" value="3-OCTAPRENYL-4-HYDROXYBENZOATE CARBOXY-LYASE-RELATED"/>
    <property type="match status" value="1"/>
</dbReference>
<dbReference type="OrthoDB" id="9809841at2"/>
<dbReference type="Gene3D" id="1.20.5.4570">
    <property type="match status" value="1"/>
</dbReference>
<feature type="domain" description="3-octaprenyl-4-hydroxybenzoate carboxy-lyase-like Rift-related" evidence="2">
    <location>
        <begin position="115"/>
        <end position="315"/>
    </location>
</feature>
<dbReference type="SUPFAM" id="SSF143968">
    <property type="entry name" value="UbiD C-terminal domain-like"/>
    <property type="match status" value="1"/>
</dbReference>
<dbReference type="Pfam" id="PF20695">
    <property type="entry name" value="UbiD_N"/>
    <property type="match status" value="1"/>
</dbReference>
<dbReference type="RefSeq" id="WP_043874255.1">
    <property type="nucleotide sequence ID" value="NZ_CCVW01000002.1"/>
</dbReference>
<comment type="similarity">
    <text evidence="1">Belongs to the UbiD family. UbiD-like/FDC subfamily.</text>
</comment>
<protein>
    <recommendedName>
        <fullName evidence="1">Pyrrole-2-carboxylic acid decarboxylase</fullName>
        <shortName evidence="1">P2C decarboxylase</shortName>
        <ecNumber evidence="1">4.1.1.93</ecNumber>
    </recommendedName>
</protein>
<evidence type="ECO:0000313" key="5">
    <source>
        <dbReference type="EMBL" id="CDZ77775.1"/>
    </source>
</evidence>
<keyword evidence="1" id="KW-0630">Potassium</keyword>